<keyword evidence="2" id="KW-1185">Reference proteome</keyword>
<proteinExistence type="predicted"/>
<evidence type="ECO:0000313" key="2">
    <source>
        <dbReference type="Proteomes" id="UP001368500"/>
    </source>
</evidence>
<dbReference type="RefSeq" id="WP_341376625.1">
    <property type="nucleotide sequence ID" value="NZ_JBBUTF010000032.1"/>
</dbReference>
<sequence>MPPTLDEQIFKLHSELNRADIVPRHCYRRNKVHYDLVCYINNIIGLLNSENLDVVPVFVGRALQHMNDFPAGEESATYYEHANRYLRLIGNLVSARGIPLGDTVPQSFKESLIAGSDPT</sequence>
<dbReference type="Proteomes" id="UP001368500">
    <property type="component" value="Unassembled WGS sequence"/>
</dbReference>
<evidence type="ECO:0000313" key="1">
    <source>
        <dbReference type="EMBL" id="MEK8028837.1"/>
    </source>
</evidence>
<dbReference type="EMBL" id="JBBUTF010000032">
    <property type="protein sequence ID" value="MEK8028837.1"/>
    <property type="molecule type" value="Genomic_DNA"/>
</dbReference>
<gene>
    <name evidence="1" type="ORF">AACH11_22995</name>
</gene>
<organism evidence="1 2">
    <name type="scientific">Pseudaquabacterium rugosum</name>
    <dbReference type="NCBI Taxonomy" id="2984194"/>
    <lineage>
        <taxon>Bacteria</taxon>
        <taxon>Pseudomonadati</taxon>
        <taxon>Pseudomonadota</taxon>
        <taxon>Betaproteobacteria</taxon>
        <taxon>Burkholderiales</taxon>
        <taxon>Sphaerotilaceae</taxon>
        <taxon>Pseudaquabacterium</taxon>
    </lineage>
</organism>
<reference evidence="1 2" key="1">
    <citation type="submission" date="2024-04" db="EMBL/GenBank/DDBJ databases">
        <title>Novel species of the genus Ideonella isolated from streams.</title>
        <authorList>
            <person name="Lu H."/>
        </authorList>
    </citation>
    <scope>NUCLEOTIDE SEQUENCE [LARGE SCALE GENOMIC DNA]</scope>
    <source>
        <strain evidence="1 2">BYS139W</strain>
    </source>
</reference>
<protein>
    <submittedName>
        <fullName evidence="1">Uncharacterized protein</fullName>
    </submittedName>
</protein>
<comment type="caution">
    <text evidence="1">The sequence shown here is derived from an EMBL/GenBank/DDBJ whole genome shotgun (WGS) entry which is preliminary data.</text>
</comment>
<accession>A0ABU9BFW2</accession>
<name>A0ABU9BFW2_9BURK</name>